<accession>A0ABU5J3U5</accession>
<sequence>MNEKNYDELLNIKTTGNQMGFHSSFHYHRYEATPYEALDSLFEMYELNSKHRIVDFGCGKGRLNFYIHYFFQAEVVGVEMSENFFQEAIRNRDQYCKRVKTGKERMHFHFGLAEQYPIELRDNRFYFFNPFSLAIFMKVIRNILLSYELEKRELDVILYYPSEDYIYYLENQTSFELAKEIKLSEKDVSERFLVYRLT</sequence>
<keyword evidence="2" id="KW-0489">Methyltransferase</keyword>
<organism evidence="2 3">
    <name type="scientific">Robertmurraya mangrovi</name>
    <dbReference type="NCBI Taxonomy" id="3098077"/>
    <lineage>
        <taxon>Bacteria</taxon>
        <taxon>Bacillati</taxon>
        <taxon>Bacillota</taxon>
        <taxon>Bacilli</taxon>
        <taxon>Bacillales</taxon>
        <taxon>Bacillaceae</taxon>
        <taxon>Robertmurraya</taxon>
    </lineage>
</organism>
<gene>
    <name evidence="2" type="ORF">SM124_20405</name>
</gene>
<keyword evidence="2" id="KW-0808">Transferase</keyword>
<evidence type="ECO:0000313" key="3">
    <source>
        <dbReference type="Proteomes" id="UP001290455"/>
    </source>
</evidence>
<comment type="caution">
    <text evidence="2">The sequence shown here is derived from an EMBL/GenBank/DDBJ whole genome shotgun (WGS) entry which is preliminary data.</text>
</comment>
<dbReference type="Proteomes" id="UP001290455">
    <property type="component" value="Unassembled WGS sequence"/>
</dbReference>
<dbReference type="RefSeq" id="WP_322448379.1">
    <property type="nucleotide sequence ID" value="NZ_JAXOFX010000019.1"/>
</dbReference>
<keyword evidence="3" id="KW-1185">Reference proteome</keyword>
<dbReference type="Pfam" id="PF13847">
    <property type="entry name" value="Methyltransf_31"/>
    <property type="match status" value="1"/>
</dbReference>
<evidence type="ECO:0000313" key="2">
    <source>
        <dbReference type="EMBL" id="MDZ5474089.1"/>
    </source>
</evidence>
<name>A0ABU5J3U5_9BACI</name>
<dbReference type="GO" id="GO:0032259">
    <property type="term" value="P:methylation"/>
    <property type="evidence" value="ECO:0007669"/>
    <property type="project" value="UniProtKB-KW"/>
</dbReference>
<dbReference type="EMBL" id="JAXOFX010000019">
    <property type="protein sequence ID" value="MDZ5474089.1"/>
    <property type="molecule type" value="Genomic_DNA"/>
</dbReference>
<dbReference type="InterPro" id="IPR025714">
    <property type="entry name" value="Methyltranfer_dom"/>
</dbReference>
<evidence type="ECO:0000259" key="1">
    <source>
        <dbReference type="Pfam" id="PF13847"/>
    </source>
</evidence>
<dbReference type="CDD" id="cd02440">
    <property type="entry name" value="AdoMet_MTases"/>
    <property type="match status" value="1"/>
</dbReference>
<proteinExistence type="predicted"/>
<dbReference type="InterPro" id="IPR029063">
    <property type="entry name" value="SAM-dependent_MTases_sf"/>
</dbReference>
<dbReference type="GO" id="GO:0008168">
    <property type="term" value="F:methyltransferase activity"/>
    <property type="evidence" value="ECO:0007669"/>
    <property type="project" value="UniProtKB-KW"/>
</dbReference>
<protein>
    <submittedName>
        <fullName evidence="2">Methyltransferase</fullName>
    </submittedName>
</protein>
<dbReference type="Gene3D" id="3.40.50.150">
    <property type="entry name" value="Vaccinia Virus protein VP39"/>
    <property type="match status" value="1"/>
</dbReference>
<dbReference type="SUPFAM" id="SSF53335">
    <property type="entry name" value="S-adenosyl-L-methionine-dependent methyltransferases"/>
    <property type="match status" value="1"/>
</dbReference>
<reference evidence="2 3" key="1">
    <citation type="submission" date="2023-11" db="EMBL/GenBank/DDBJ databases">
        <title>Bacillus jintuensis, isolated from a mudflat on the Beibu Gulf coast.</title>
        <authorList>
            <person name="Li M."/>
        </authorList>
    </citation>
    <scope>NUCLEOTIDE SEQUENCE [LARGE SCALE GENOMIC DNA]</scope>
    <source>
        <strain evidence="2 3">31A1R</strain>
    </source>
</reference>
<feature type="domain" description="Methyltransferase" evidence="1">
    <location>
        <begin position="48"/>
        <end position="100"/>
    </location>
</feature>